<dbReference type="CDD" id="cd00367">
    <property type="entry name" value="PTS-HPr_like"/>
    <property type="match status" value="1"/>
</dbReference>
<proteinExistence type="predicted"/>
<dbReference type="PANTHER" id="PTHR33705">
    <property type="entry name" value="PHOSPHOCARRIER PROTEIN HPR"/>
    <property type="match status" value="1"/>
</dbReference>
<dbReference type="NCBIfam" id="TIGR01003">
    <property type="entry name" value="PTS_HPr_family"/>
    <property type="match status" value="1"/>
</dbReference>
<dbReference type="PROSITE" id="PS00589">
    <property type="entry name" value="PTS_HPR_SER"/>
    <property type="match status" value="1"/>
</dbReference>
<comment type="caution">
    <text evidence="2">The sequence shown here is derived from an EMBL/GenBank/DDBJ whole genome shotgun (WGS) entry which is preliminary data.</text>
</comment>
<dbReference type="InterPro" id="IPR000032">
    <property type="entry name" value="HPr-like"/>
</dbReference>
<accession>A0A9D1UE32</accession>
<dbReference type="Pfam" id="PF00381">
    <property type="entry name" value="PTS-HPr"/>
    <property type="match status" value="1"/>
</dbReference>
<reference evidence="2" key="1">
    <citation type="journal article" date="2021" name="PeerJ">
        <title>Extensive microbial diversity within the chicken gut microbiome revealed by metagenomics and culture.</title>
        <authorList>
            <person name="Gilroy R."/>
            <person name="Ravi A."/>
            <person name="Getino M."/>
            <person name="Pursley I."/>
            <person name="Horton D.L."/>
            <person name="Alikhan N.F."/>
            <person name="Baker D."/>
            <person name="Gharbi K."/>
            <person name="Hall N."/>
            <person name="Watson M."/>
            <person name="Adriaenssens E.M."/>
            <person name="Foster-Nyarko E."/>
            <person name="Jarju S."/>
            <person name="Secka A."/>
            <person name="Antonio M."/>
            <person name="Oren A."/>
            <person name="Chaudhuri R.R."/>
            <person name="La Ragione R."/>
            <person name="Hildebrand F."/>
            <person name="Pallen M.J."/>
        </authorList>
    </citation>
    <scope>NUCLEOTIDE SEQUENCE</scope>
    <source>
        <strain evidence="2">ChiSxjej1B13-11762</strain>
    </source>
</reference>
<protein>
    <submittedName>
        <fullName evidence="2">HPr family phosphocarrier protein</fullName>
    </submittedName>
</protein>
<dbReference type="EMBL" id="DXGF01000048">
    <property type="protein sequence ID" value="HIW83206.1"/>
    <property type="molecule type" value="Genomic_DNA"/>
</dbReference>
<organism evidence="2 3">
    <name type="scientific">Candidatus Dorea gallistercoris</name>
    <dbReference type="NCBI Taxonomy" id="2838542"/>
    <lineage>
        <taxon>Bacteria</taxon>
        <taxon>Bacillati</taxon>
        <taxon>Bacillota</taxon>
        <taxon>Clostridia</taxon>
        <taxon>Lachnospirales</taxon>
        <taxon>Lachnospiraceae</taxon>
        <taxon>Dorea</taxon>
    </lineage>
</organism>
<sequence>MIKKPVTIRTNMDMESRPIAHLVQEASQYASHVYIEMEDKKINAKSIMGMMSLDLLEGTSLTVVAEGEDEENAVNGVGAFLENQK</sequence>
<dbReference type="InterPro" id="IPR002114">
    <property type="entry name" value="PTS_HPr_Ser_P_site"/>
</dbReference>
<reference evidence="2" key="2">
    <citation type="submission" date="2021-04" db="EMBL/GenBank/DDBJ databases">
        <authorList>
            <person name="Gilroy R."/>
        </authorList>
    </citation>
    <scope>NUCLEOTIDE SEQUENCE</scope>
    <source>
        <strain evidence="2">ChiSxjej1B13-11762</strain>
    </source>
</reference>
<name>A0A9D1UE32_9FIRM</name>
<dbReference type="PROSITE" id="PS51350">
    <property type="entry name" value="PTS_HPR_DOM"/>
    <property type="match status" value="1"/>
</dbReference>
<evidence type="ECO:0000313" key="3">
    <source>
        <dbReference type="Proteomes" id="UP000824263"/>
    </source>
</evidence>
<dbReference type="Proteomes" id="UP000824263">
    <property type="component" value="Unassembled WGS sequence"/>
</dbReference>
<dbReference type="InterPro" id="IPR050399">
    <property type="entry name" value="HPr"/>
</dbReference>
<dbReference type="AlphaFoldDB" id="A0A9D1UE32"/>
<feature type="domain" description="HPr" evidence="1">
    <location>
        <begin position="1"/>
        <end position="85"/>
    </location>
</feature>
<evidence type="ECO:0000313" key="2">
    <source>
        <dbReference type="EMBL" id="HIW83206.1"/>
    </source>
</evidence>
<evidence type="ECO:0000259" key="1">
    <source>
        <dbReference type="PROSITE" id="PS51350"/>
    </source>
</evidence>
<dbReference type="PRINTS" id="PR00107">
    <property type="entry name" value="PHOSPHOCPHPR"/>
</dbReference>
<dbReference type="PANTHER" id="PTHR33705:SF5">
    <property type="entry name" value="HPR-LIKE PROTEIN CRH"/>
    <property type="match status" value="1"/>
</dbReference>
<dbReference type="Gene3D" id="3.30.1340.10">
    <property type="entry name" value="HPr-like"/>
    <property type="match status" value="1"/>
</dbReference>
<gene>
    <name evidence="2" type="ORF">H9873_02650</name>
</gene>
<dbReference type="SUPFAM" id="SSF55594">
    <property type="entry name" value="HPr-like"/>
    <property type="match status" value="1"/>
</dbReference>
<dbReference type="InterPro" id="IPR035895">
    <property type="entry name" value="HPr-like_sf"/>
</dbReference>